<dbReference type="Pfam" id="PF18895">
    <property type="entry name" value="T4SS_pilin"/>
    <property type="match status" value="1"/>
</dbReference>
<dbReference type="EMBL" id="MGGZ01000013">
    <property type="protein sequence ID" value="OGM57320.1"/>
    <property type="molecule type" value="Genomic_DNA"/>
</dbReference>
<accession>A0A1F8B074</accession>
<keyword evidence="1" id="KW-0472">Membrane</keyword>
<comment type="caution">
    <text evidence="2">The sequence shown here is derived from an EMBL/GenBank/DDBJ whole genome shotgun (WGS) entry which is preliminary data.</text>
</comment>
<keyword evidence="1" id="KW-0812">Transmembrane</keyword>
<evidence type="ECO:0000313" key="3">
    <source>
        <dbReference type="Proteomes" id="UP000178313"/>
    </source>
</evidence>
<feature type="transmembrane region" description="Helical" evidence="1">
    <location>
        <begin position="75"/>
        <end position="93"/>
    </location>
</feature>
<organism evidence="2 3">
    <name type="scientific">Candidatus Woesebacteria bacterium RIFCSPHIGHO2_12_FULL_46_16</name>
    <dbReference type="NCBI Taxonomy" id="1802513"/>
    <lineage>
        <taxon>Bacteria</taxon>
        <taxon>Candidatus Woeseibacteriota</taxon>
    </lineage>
</organism>
<evidence type="ECO:0000256" key="1">
    <source>
        <dbReference type="SAM" id="Phobius"/>
    </source>
</evidence>
<proteinExistence type="predicted"/>
<sequence>MNLLAQQITNPALGPGLQGKSGIEFFQDLLPRMVGLAFVIGSLIFFFVMVIGAIQWISSGGDKAAIEAARGKISNAIVGIVILLAVFAVVKVIEDFFGFNILTLDIGPLKIE</sequence>
<name>A0A1F8B074_9BACT</name>
<evidence type="ECO:0000313" key="2">
    <source>
        <dbReference type="EMBL" id="OGM57320.1"/>
    </source>
</evidence>
<dbReference type="AlphaFoldDB" id="A0A1F8B074"/>
<dbReference type="InterPro" id="IPR043993">
    <property type="entry name" value="T4SS_pilin"/>
</dbReference>
<protein>
    <submittedName>
        <fullName evidence="2">Uncharacterized protein</fullName>
    </submittedName>
</protein>
<dbReference type="Proteomes" id="UP000178313">
    <property type="component" value="Unassembled WGS sequence"/>
</dbReference>
<feature type="transmembrane region" description="Helical" evidence="1">
    <location>
        <begin position="33"/>
        <end position="54"/>
    </location>
</feature>
<keyword evidence="1" id="KW-1133">Transmembrane helix</keyword>
<dbReference type="STRING" id="1802513.A3E46_01285"/>
<gene>
    <name evidence="2" type="ORF">A3E46_01285</name>
</gene>
<reference evidence="2 3" key="1">
    <citation type="journal article" date="2016" name="Nat. Commun.">
        <title>Thousands of microbial genomes shed light on interconnected biogeochemical processes in an aquifer system.</title>
        <authorList>
            <person name="Anantharaman K."/>
            <person name="Brown C.T."/>
            <person name="Hug L.A."/>
            <person name="Sharon I."/>
            <person name="Castelle C.J."/>
            <person name="Probst A.J."/>
            <person name="Thomas B.C."/>
            <person name="Singh A."/>
            <person name="Wilkins M.J."/>
            <person name="Karaoz U."/>
            <person name="Brodie E.L."/>
            <person name="Williams K.H."/>
            <person name="Hubbard S.S."/>
            <person name="Banfield J.F."/>
        </authorList>
    </citation>
    <scope>NUCLEOTIDE SEQUENCE [LARGE SCALE GENOMIC DNA]</scope>
</reference>